<proteinExistence type="predicted"/>
<evidence type="ECO:0000313" key="2">
    <source>
        <dbReference type="EMBL" id="ASD62400.1"/>
    </source>
</evidence>
<reference evidence="2 3" key="1">
    <citation type="submission" date="2017-04" db="EMBL/GenBank/DDBJ databases">
        <title>Whole genome sequence of Bdellovibrio bacteriovorus strain SSB218315.</title>
        <authorList>
            <person name="Oyedara O."/>
            <person name="Rodriguez-Perez M.A."/>
        </authorList>
    </citation>
    <scope>NUCLEOTIDE SEQUENCE [LARGE SCALE GENOMIC DNA]</scope>
    <source>
        <strain evidence="2 3">SSB218315</strain>
    </source>
</reference>
<sequence length="193" mass="21480">MIMIPFPFIVAELVIFFLAVQEWGFLNTLGLYLLPCLLGFLIMTTVGRVALMSLQTSMMRGQQPGNKILHSGALFLSGLLFLIPSFFARVVAVVLFLPGLRHLAIWRFKTYMAKKMSQGSARVFNFGGGPFGFGAGMGGMGNGQANNGFRYYEFRNQGGGFEEVREEREIQAEVLDVTPLEITHEDSKPKEDK</sequence>
<dbReference type="Proteomes" id="UP000197003">
    <property type="component" value="Chromosome"/>
</dbReference>
<evidence type="ECO:0008006" key="4">
    <source>
        <dbReference type="Google" id="ProtNLM"/>
    </source>
</evidence>
<dbReference type="AlphaFoldDB" id="A0A1Z3N4J8"/>
<dbReference type="Pfam" id="PF04186">
    <property type="entry name" value="FxsA"/>
    <property type="match status" value="1"/>
</dbReference>
<dbReference type="PANTHER" id="PTHR35335:SF1">
    <property type="entry name" value="UPF0716 PROTEIN FXSA"/>
    <property type="match status" value="1"/>
</dbReference>
<evidence type="ECO:0000313" key="3">
    <source>
        <dbReference type="Proteomes" id="UP000197003"/>
    </source>
</evidence>
<keyword evidence="1" id="KW-0472">Membrane</keyword>
<keyword evidence="1" id="KW-0812">Transmembrane</keyword>
<keyword evidence="1" id="KW-1133">Transmembrane helix</keyword>
<dbReference type="InterPro" id="IPR007313">
    <property type="entry name" value="FxsA"/>
</dbReference>
<gene>
    <name evidence="2" type="ORF">B9G79_01880</name>
</gene>
<dbReference type="RefSeq" id="WP_088564047.1">
    <property type="nucleotide sequence ID" value="NZ_CP020946.1"/>
</dbReference>
<organism evidence="2 3">
    <name type="scientific">Bdellovibrio bacteriovorus</name>
    <dbReference type="NCBI Taxonomy" id="959"/>
    <lineage>
        <taxon>Bacteria</taxon>
        <taxon>Pseudomonadati</taxon>
        <taxon>Bdellovibrionota</taxon>
        <taxon>Bdellovibrionia</taxon>
        <taxon>Bdellovibrionales</taxon>
        <taxon>Pseudobdellovibrionaceae</taxon>
        <taxon>Bdellovibrio</taxon>
    </lineage>
</organism>
<dbReference type="NCBIfam" id="NF008528">
    <property type="entry name" value="PRK11463.1-2"/>
    <property type="match status" value="1"/>
</dbReference>
<dbReference type="EMBL" id="CP020946">
    <property type="protein sequence ID" value="ASD62400.1"/>
    <property type="molecule type" value="Genomic_DNA"/>
</dbReference>
<feature type="transmembrane region" description="Helical" evidence="1">
    <location>
        <begin position="72"/>
        <end position="97"/>
    </location>
</feature>
<feature type="transmembrane region" description="Helical" evidence="1">
    <location>
        <begin position="32"/>
        <end position="51"/>
    </location>
</feature>
<dbReference type="GO" id="GO:0016020">
    <property type="term" value="C:membrane"/>
    <property type="evidence" value="ECO:0007669"/>
    <property type="project" value="InterPro"/>
</dbReference>
<evidence type="ECO:0000256" key="1">
    <source>
        <dbReference type="SAM" id="Phobius"/>
    </source>
</evidence>
<accession>A0A1Z3N4J8</accession>
<protein>
    <recommendedName>
        <fullName evidence="4">FxsA protein</fullName>
    </recommendedName>
</protein>
<name>A0A1Z3N4J8_BDEBC</name>
<dbReference type="PANTHER" id="PTHR35335">
    <property type="entry name" value="UPF0716 PROTEIN FXSA"/>
    <property type="match status" value="1"/>
</dbReference>
<feature type="transmembrane region" description="Helical" evidence="1">
    <location>
        <begin position="7"/>
        <end position="26"/>
    </location>
</feature>